<organism evidence="1 2">
    <name type="scientific">Colletotrichum truncatum</name>
    <name type="common">Anthracnose fungus</name>
    <name type="synonym">Colletotrichum capsici</name>
    <dbReference type="NCBI Taxonomy" id="5467"/>
    <lineage>
        <taxon>Eukaryota</taxon>
        <taxon>Fungi</taxon>
        <taxon>Dikarya</taxon>
        <taxon>Ascomycota</taxon>
        <taxon>Pezizomycotina</taxon>
        <taxon>Sordariomycetes</taxon>
        <taxon>Hypocreomycetidae</taxon>
        <taxon>Glomerellales</taxon>
        <taxon>Glomerellaceae</taxon>
        <taxon>Colletotrichum</taxon>
        <taxon>Colletotrichum truncatum species complex</taxon>
    </lineage>
</organism>
<reference evidence="1 2" key="1">
    <citation type="journal article" date="2020" name="Phytopathology">
        <title>Genome Sequence Resources of Colletotrichum truncatum, C. plurivorum, C. musicola, and C. sojae: Four Species Pathogenic to Soybean (Glycine max).</title>
        <authorList>
            <person name="Rogerio F."/>
            <person name="Boufleur T.R."/>
            <person name="Ciampi-Guillardi M."/>
            <person name="Sukno S.A."/>
            <person name="Thon M.R."/>
            <person name="Massola Junior N.S."/>
            <person name="Baroncelli R."/>
        </authorList>
    </citation>
    <scope>NUCLEOTIDE SEQUENCE [LARGE SCALE GENOMIC DNA]</scope>
    <source>
        <strain evidence="1 2">CMES1059</strain>
    </source>
</reference>
<comment type="caution">
    <text evidence="1">The sequence shown here is derived from an EMBL/GenBank/DDBJ whole genome shotgun (WGS) entry which is preliminary data.</text>
</comment>
<sequence length="330" mass="36225">MAADKQIEVLLYGLGAIGSFYAFILSRSPQVRLTVVARSNYDAVKENGIILTSENHGNHTIKPYKVVKNAAEAGTKFDYIVCAHKAITQDAVPAQIAPAVDEQRSTIVIIQNGVGNEVPFRNAFPHATIISCVTWTGASQPQPGHITHTKSEDMQIGLYTNEGSDGAVEKQRLEDFAALLTEGKTVFQTVPNIQVQRWEKVVWNAAWNSLTTLTLLDTHSWLSSSEGATPLTRRLMTEVIDVAKGCNVPIDYDLIDKLINKILAMHPIGSSMQADFKAGRPMEVDIILGYPYKRGKELGIATPTLDTIYVILTGTNLRLLRENGQAPQKL</sequence>
<gene>
    <name evidence="1" type="ORF">CTRU02_202702</name>
</gene>
<dbReference type="Proteomes" id="UP000805649">
    <property type="component" value="Unassembled WGS sequence"/>
</dbReference>
<keyword evidence="2" id="KW-1185">Reference proteome</keyword>
<protein>
    <submittedName>
        <fullName evidence="1">Ketopantoate reductase family</fullName>
    </submittedName>
</protein>
<evidence type="ECO:0000313" key="1">
    <source>
        <dbReference type="EMBL" id="KAL0944815.1"/>
    </source>
</evidence>
<name>A0ACC3ZL47_COLTU</name>
<proteinExistence type="predicted"/>
<evidence type="ECO:0000313" key="2">
    <source>
        <dbReference type="Proteomes" id="UP000805649"/>
    </source>
</evidence>
<dbReference type="EMBL" id="VUJX02000001">
    <property type="protein sequence ID" value="KAL0944815.1"/>
    <property type="molecule type" value="Genomic_DNA"/>
</dbReference>
<accession>A0ACC3ZL47</accession>